<evidence type="ECO:0000259" key="7">
    <source>
        <dbReference type="PROSITE" id="PS50206"/>
    </source>
</evidence>
<dbReference type="Pfam" id="PF00581">
    <property type="entry name" value="Rhodanese"/>
    <property type="match status" value="1"/>
</dbReference>
<dbReference type="SMART" id="SM00450">
    <property type="entry name" value="RHOD"/>
    <property type="match status" value="1"/>
</dbReference>
<name>A0ABQ9EFW8_TEGGR</name>
<organism evidence="8 9">
    <name type="scientific">Tegillarca granosa</name>
    <name type="common">Malaysian cockle</name>
    <name type="synonym">Anadara granosa</name>
    <dbReference type="NCBI Taxonomy" id="220873"/>
    <lineage>
        <taxon>Eukaryota</taxon>
        <taxon>Metazoa</taxon>
        <taxon>Spiralia</taxon>
        <taxon>Lophotrochozoa</taxon>
        <taxon>Mollusca</taxon>
        <taxon>Bivalvia</taxon>
        <taxon>Autobranchia</taxon>
        <taxon>Pteriomorphia</taxon>
        <taxon>Arcoida</taxon>
        <taxon>Arcoidea</taxon>
        <taxon>Arcidae</taxon>
        <taxon>Tegillarca</taxon>
    </lineage>
</organism>
<dbReference type="PROSITE" id="PS50206">
    <property type="entry name" value="RHODANESE_3"/>
    <property type="match status" value="1"/>
</dbReference>
<proteinExistence type="inferred from homology"/>
<comment type="caution">
    <text evidence="8">The sequence shown here is derived from an EMBL/GenBank/DDBJ whole genome shotgun (WGS) entry which is preliminary data.</text>
</comment>
<evidence type="ECO:0000313" key="8">
    <source>
        <dbReference type="EMBL" id="KAJ8304192.1"/>
    </source>
</evidence>
<protein>
    <recommendedName>
        <fullName evidence="2">protein-tyrosine-phosphatase</fullName>
        <ecNumber evidence="2">3.1.3.48</ecNumber>
    </recommendedName>
</protein>
<dbReference type="InterPro" id="IPR000751">
    <property type="entry name" value="MPI_Phosphatase"/>
</dbReference>
<dbReference type="InterPro" id="IPR036873">
    <property type="entry name" value="Rhodanese-like_dom_sf"/>
</dbReference>
<reference evidence="8 9" key="1">
    <citation type="submission" date="2022-12" db="EMBL/GenBank/DDBJ databases">
        <title>Chromosome-level genome of Tegillarca granosa.</title>
        <authorList>
            <person name="Kim J."/>
        </authorList>
    </citation>
    <scope>NUCLEOTIDE SEQUENCE [LARGE SCALE GENOMIC DNA]</scope>
    <source>
        <strain evidence="8">Teg-2019</strain>
        <tissue evidence="8">Adductor muscle</tissue>
    </source>
</reference>
<keyword evidence="6" id="KW-0131">Cell cycle</keyword>
<gene>
    <name evidence="8" type="ORF">KUTeg_017775</name>
</gene>
<evidence type="ECO:0000256" key="4">
    <source>
        <dbReference type="ARBA" id="ARBA00022801"/>
    </source>
</evidence>
<feature type="domain" description="Rhodanese" evidence="7">
    <location>
        <begin position="52"/>
        <end position="143"/>
    </location>
</feature>
<dbReference type="PRINTS" id="PR00716">
    <property type="entry name" value="MPIPHPHTASE"/>
</dbReference>
<evidence type="ECO:0000256" key="6">
    <source>
        <dbReference type="ARBA" id="ARBA00023306"/>
    </source>
</evidence>
<evidence type="ECO:0000256" key="3">
    <source>
        <dbReference type="ARBA" id="ARBA00022618"/>
    </source>
</evidence>
<evidence type="ECO:0000256" key="2">
    <source>
        <dbReference type="ARBA" id="ARBA00013064"/>
    </source>
</evidence>
<dbReference type="SUPFAM" id="SSF52821">
    <property type="entry name" value="Rhodanese/Cell cycle control phosphatase"/>
    <property type="match status" value="1"/>
</dbReference>
<dbReference type="EMBL" id="JARBDR010000903">
    <property type="protein sequence ID" value="KAJ8304192.1"/>
    <property type="molecule type" value="Genomic_DNA"/>
</dbReference>
<dbReference type="Gene3D" id="3.40.250.10">
    <property type="entry name" value="Rhodanese-like domain"/>
    <property type="match status" value="1"/>
</dbReference>
<evidence type="ECO:0000256" key="1">
    <source>
        <dbReference type="ARBA" id="ARBA00011065"/>
    </source>
</evidence>
<accession>A0ABQ9EFW8</accession>
<sequence>MLTPGKPDTEQSFAVTPVVKKDLSTLLIDEDSGLGMENDDMVDVLGGKYDDVIGDFNIIDCRYPYEYNGGHIKTQHNKPTTNTNKASILIFHCEFSSERGPKLCRYLRAKDREMNSSNYPALNYPEVYLLNGGYKEFFLSGNKQWCEPMEYKPMLDSQHTEELRHFRAKSKSWTAGERRNKRSQRLNF</sequence>
<evidence type="ECO:0000256" key="5">
    <source>
        <dbReference type="ARBA" id="ARBA00022912"/>
    </source>
</evidence>
<dbReference type="PANTHER" id="PTHR10828:SF76">
    <property type="entry name" value="M-PHASE INDUCER PHOSPHATASE"/>
    <property type="match status" value="1"/>
</dbReference>
<dbReference type="InterPro" id="IPR001763">
    <property type="entry name" value="Rhodanese-like_dom"/>
</dbReference>
<keyword evidence="5" id="KW-0904">Protein phosphatase</keyword>
<keyword evidence="9" id="KW-1185">Reference proteome</keyword>
<dbReference type="PANTHER" id="PTHR10828">
    <property type="entry name" value="M-PHASE INDUCER PHOSPHATASE DUAL SPECIFICITY PHOSPHATASE CDC25"/>
    <property type="match status" value="1"/>
</dbReference>
<keyword evidence="4" id="KW-0378">Hydrolase</keyword>
<evidence type="ECO:0000313" key="9">
    <source>
        <dbReference type="Proteomes" id="UP001217089"/>
    </source>
</evidence>
<dbReference type="Proteomes" id="UP001217089">
    <property type="component" value="Unassembled WGS sequence"/>
</dbReference>
<dbReference type="EC" id="3.1.3.48" evidence="2"/>
<keyword evidence="3" id="KW-0132">Cell division</keyword>
<comment type="similarity">
    <text evidence="1">Belongs to the MPI phosphatase family.</text>
</comment>